<dbReference type="AlphaFoldDB" id="A0ABD1ZGA6"/>
<reference evidence="1 2" key="1">
    <citation type="submission" date="2024-09" db="EMBL/GenBank/DDBJ databases">
        <title>Chromosome-scale assembly of Riccia fluitans.</title>
        <authorList>
            <person name="Paukszto L."/>
            <person name="Sawicki J."/>
            <person name="Karawczyk K."/>
            <person name="Piernik-Szablinska J."/>
            <person name="Szczecinska M."/>
            <person name="Mazdziarz M."/>
        </authorList>
    </citation>
    <scope>NUCLEOTIDE SEQUENCE [LARGE SCALE GENOMIC DNA]</scope>
    <source>
        <strain evidence="1">Rf_01</strain>
        <tissue evidence="1">Aerial parts of the thallus</tissue>
    </source>
</reference>
<keyword evidence="2" id="KW-1185">Reference proteome</keyword>
<name>A0ABD1ZGA6_9MARC</name>
<sequence>MTLSDKDNEMLPVIWSLRRMADTISEVCECDKKSTSEDPSPSRHKGLRYIKVASYCRSLQIFPRRSTILIISFKVTNVEYKRFVIIF</sequence>
<accession>A0ABD1ZGA6</accession>
<evidence type="ECO:0000313" key="2">
    <source>
        <dbReference type="Proteomes" id="UP001605036"/>
    </source>
</evidence>
<gene>
    <name evidence="1" type="ORF">R1flu_018493</name>
</gene>
<organism evidence="1 2">
    <name type="scientific">Riccia fluitans</name>
    <dbReference type="NCBI Taxonomy" id="41844"/>
    <lineage>
        <taxon>Eukaryota</taxon>
        <taxon>Viridiplantae</taxon>
        <taxon>Streptophyta</taxon>
        <taxon>Embryophyta</taxon>
        <taxon>Marchantiophyta</taxon>
        <taxon>Marchantiopsida</taxon>
        <taxon>Marchantiidae</taxon>
        <taxon>Marchantiales</taxon>
        <taxon>Ricciaceae</taxon>
        <taxon>Riccia</taxon>
    </lineage>
</organism>
<dbReference type="EMBL" id="JBHFFA010000001">
    <property type="protein sequence ID" value="KAL2650365.1"/>
    <property type="molecule type" value="Genomic_DNA"/>
</dbReference>
<evidence type="ECO:0000313" key="1">
    <source>
        <dbReference type="EMBL" id="KAL2650365.1"/>
    </source>
</evidence>
<dbReference type="Proteomes" id="UP001605036">
    <property type="component" value="Unassembled WGS sequence"/>
</dbReference>
<comment type="caution">
    <text evidence="1">The sequence shown here is derived from an EMBL/GenBank/DDBJ whole genome shotgun (WGS) entry which is preliminary data.</text>
</comment>
<protein>
    <submittedName>
        <fullName evidence="1">Uncharacterized protein</fullName>
    </submittedName>
</protein>
<proteinExistence type="predicted"/>